<dbReference type="PANTHER" id="PTHR13526">
    <property type="entry name" value="TRANSCRIPTION FACTOR SPT20 HOMOLOG"/>
    <property type="match status" value="1"/>
</dbReference>
<dbReference type="RefSeq" id="XP_017992399.1">
    <property type="nucleotide sequence ID" value="XM_018135534.1"/>
</dbReference>
<keyword evidence="4" id="KW-1185">Reference proteome</keyword>
<comment type="caution">
    <text evidence="3">The sequence shown here is derived from an EMBL/GenBank/DDBJ whole genome shotgun (WGS) entry which is preliminary data.</text>
</comment>
<dbReference type="GO" id="GO:0006357">
    <property type="term" value="P:regulation of transcription by RNA polymerase II"/>
    <property type="evidence" value="ECO:0007669"/>
    <property type="project" value="TreeGrafter"/>
</dbReference>
<protein>
    <submittedName>
        <fullName evidence="3">Saga complex subunit spt20</fullName>
    </submittedName>
</protein>
<evidence type="ECO:0000256" key="1">
    <source>
        <dbReference type="SAM" id="MobiDB-lite"/>
    </source>
</evidence>
<dbReference type="Proteomes" id="UP000037751">
    <property type="component" value="Unassembled WGS sequence"/>
</dbReference>
<dbReference type="VEuPathDB" id="FungiDB:Malapachy_1022"/>
<feature type="compositionally biased region" description="Low complexity" evidence="1">
    <location>
        <begin position="351"/>
        <end position="367"/>
    </location>
</feature>
<dbReference type="EMBL" id="LGAV01000003">
    <property type="protein sequence ID" value="KOS14767.1"/>
    <property type="molecule type" value="Genomic_DNA"/>
</dbReference>
<feature type="compositionally biased region" description="Polar residues" evidence="1">
    <location>
        <begin position="313"/>
        <end position="324"/>
    </location>
</feature>
<reference evidence="3 4" key="1">
    <citation type="submission" date="2015-07" db="EMBL/GenBank/DDBJ databases">
        <title>Draft Genome Sequence of Malassezia furfur CBS1878 and Malassezia pachydermatis CBS1879.</title>
        <authorList>
            <person name="Triana S."/>
            <person name="Ohm R."/>
            <person name="Gonzalez A."/>
            <person name="DeCock H."/>
            <person name="Restrepo S."/>
            <person name="Celis A."/>
        </authorList>
    </citation>
    <scope>NUCLEOTIDE SEQUENCE [LARGE SCALE GENOMIC DNA]</scope>
    <source>
        <strain evidence="3 4">CBS 1879</strain>
    </source>
</reference>
<evidence type="ECO:0000259" key="2">
    <source>
        <dbReference type="Pfam" id="PF12090"/>
    </source>
</evidence>
<dbReference type="AlphaFoldDB" id="A0A0M8MQF8"/>
<dbReference type="GO" id="GO:0000124">
    <property type="term" value="C:SAGA complex"/>
    <property type="evidence" value="ECO:0007669"/>
    <property type="project" value="InterPro"/>
</dbReference>
<sequence>MATTASVYNYERTTRQILKRHRKDPASFIIHMHPQFMRFEKQDGYFLFESRTKEFLHYICDQVIPVDLMDVFQQAGVPFFEGCLMVEIHDHRKLVSANEPSNNRFSVDGSRDSRADDSLFYLREGGRYGFYQTRFRSRSQLTTDDVKTSPDGVEIYRIIMRPSAESLWNDLRMMDAKMGGVWSDEDALRIESQIVNLTAPPLCLTPDPHVSRMANWIQSSTMPSPAYPTSATLQPQRRDKATGHKLNSVELAQAKSQDVRREQIMLMMKDGWSSELELSRMRDITSETGSFVPSFSRLDFLRTWRSNRKEEGTGSSETMTSPSQADTAKSADAKKAAKKKKRIKGRDEPDTPTIKTTEAATAAATDASRSKPKRRKKDESSTDEMPTAKAGASHMTASTSSPFEGHVSLPGRPFGTDMAMANTKSDNLVLPGSGAAKGATTQGHATPGMPVIMPSSTPFAPPTSDQKNNNHWFFS</sequence>
<dbReference type="Pfam" id="PF12090">
    <property type="entry name" value="Spt20_SEP"/>
    <property type="match status" value="1"/>
</dbReference>
<gene>
    <name evidence="3" type="ORF">Malapachy_1022</name>
</gene>
<evidence type="ECO:0000313" key="3">
    <source>
        <dbReference type="EMBL" id="KOS14767.1"/>
    </source>
</evidence>
<feature type="domain" description="Spt20-like SEP" evidence="2">
    <location>
        <begin position="23"/>
        <end position="218"/>
    </location>
</feature>
<name>A0A0M8MQF8_9BASI</name>
<dbReference type="InterPro" id="IPR046468">
    <property type="entry name" value="Spt20-like_SEP"/>
</dbReference>
<dbReference type="GO" id="GO:0003712">
    <property type="term" value="F:transcription coregulator activity"/>
    <property type="evidence" value="ECO:0007669"/>
    <property type="project" value="InterPro"/>
</dbReference>
<dbReference type="STRING" id="77020.A0A0M8MQF8"/>
<evidence type="ECO:0000313" key="4">
    <source>
        <dbReference type="Proteomes" id="UP000037751"/>
    </source>
</evidence>
<accession>A0A0M8MQF8</accession>
<feature type="region of interest" description="Disordered" evidence="1">
    <location>
        <begin position="429"/>
        <end position="475"/>
    </location>
</feature>
<proteinExistence type="predicted"/>
<dbReference type="PANTHER" id="PTHR13526:SF8">
    <property type="entry name" value="TRANSCRIPTION FACTOR SPT20 HOMOLOG"/>
    <property type="match status" value="1"/>
</dbReference>
<organism evidence="3 4">
    <name type="scientific">Malassezia pachydermatis</name>
    <dbReference type="NCBI Taxonomy" id="77020"/>
    <lineage>
        <taxon>Eukaryota</taxon>
        <taxon>Fungi</taxon>
        <taxon>Dikarya</taxon>
        <taxon>Basidiomycota</taxon>
        <taxon>Ustilaginomycotina</taxon>
        <taxon>Malasseziomycetes</taxon>
        <taxon>Malasseziales</taxon>
        <taxon>Malasseziaceae</taxon>
        <taxon>Malassezia</taxon>
    </lineage>
</organism>
<dbReference type="GeneID" id="28727409"/>
<feature type="compositionally biased region" description="Polar residues" evidence="1">
    <location>
        <begin position="454"/>
        <end position="475"/>
    </location>
</feature>
<dbReference type="InterPro" id="IPR021950">
    <property type="entry name" value="Spt20"/>
</dbReference>
<feature type="region of interest" description="Disordered" evidence="1">
    <location>
        <begin position="308"/>
        <end position="410"/>
    </location>
</feature>
<dbReference type="OrthoDB" id="1932706at2759"/>